<dbReference type="AlphaFoldDB" id="A0A8H4VI98"/>
<dbReference type="FunFam" id="3.40.50.12650:FF:000001">
    <property type="entry name" value="DNA cross-link repair 1A"/>
    <property type="match status" value="1"/>
</dbReference>
<evidence type="ECO:0000313" key="8">
    <source>
        <dbReference type="EMBL" id="KAF4610438.1"/>
    </source>
</evidence>
<evidence type="ECO:0000256" key="6">
    <source>
        <dbReference type="SAM" id="MobiDB-lite"/>
    </source>
</evidence>
<sequence length="755" mass="83159">MPLGKKNKSQGAPKQTLDHFFNSTPNLPSQSKPHHTAKLNSNAKLPRSCSSSKPKEIIVIDSDSEEVEIVETRTTKRRKLTPKTSGNAAHRVKVDHSTITSGQSSSKENENTVVNEPSTGRLDTSVESVFGKPYLLLPTASSSQALEEVGTTTGFGGPSPLKSQPLATSRPSAECTSFGEPFLLRLPSVAGGGSELPKPASRSHLSSSTTVKVKSEDVAATLDDWENGDDERDADMPGEDDIDPEWPAEDVYQEDIGHDFEATKHMSIAQSTSSVNNEHPAAPHASSSRSNAFSLLMTSFKEKEVWKEATVADDRSFRPMKSNGGRRHAPFYKVLQGMPIAVDAFKYGAIPGVTAYFLTHAHSDHYTNLSSKWKNGPIYCSEGTANLIIHMLSVDRKWVHPLPMDTPIVVPNTNGVTVTLIEANHCPGSCLFFFEGRQTVNAGDSAFKSSHVGSSKVFRYLHCGDFRASPAHILHPVVKGKVIDHVYLDTTYLDPKYTFPPQPLVISACADLAKRIVNGQSLKEKNTSSVLNWMKSGLDVKGKGKERPSKPLVVIGTYSIGKERIAKAVANALNTKIYCDARKMAILRCQADPELHNLLTNNPEEGNVHLIPLSSISTDQLKLYLEKYKQTYDRIIGFRPTGWTYTQPAGTNQSPSISSILSASASSNYTFADLQLSPRSTQSLQLYPVPYSEHSSFHELTCFAMSFNWTKMIATVNVGSEKSRAKMARWMAKWETERKKRGKDQVVPHRHPDYW</sequence>
<dbReference type="Pfam" id="PF07522">
    <property type="entry name" value="DRMBL"/>
    <property type="match status" value="1"/>
</dbReference>
<feature type="compositionally biased region" description="Acidic residues" evidence="6">
    <location>
        <begin position="223"/>
        <end position="246"/>
    </location>
</feature>
<feature type="region of interest" description="Disordered" evidence="6">
    <location>
        <begin position="1"/>
        <end position="56"/>
    </location>
</feature>
<dbReference type="Gene3D" id="3.40.50.12650">
    <property type="match status" value="1"/>
</dbReference>
<dbReference type="SUPFAM" id="SSF56281">
    <property type="entry name" value="Metallo-hydrolase/oxidoreductase"/>
    <property type="match status" value="1"/>
</dbReference>
<evidence type="ECO:0000259" key="7">
    <source>
        <dbReference type="Pfam" id="PF07522"/>
    </source>
</evidence>
<dbReference type="GO" id="GO:0035312">
    <property type="term" value="F:5'-3' DNA exonuclease activity"/>
    <property type="evidence" value="ECO:0007669"/>
    <property type="project" value="TreeGrafter"/>
</dbReference>
<evidence type="ECO:0000256" key="5">
    <source>
        <dbReference type="ARBA" id="ARBA00023242"/>
    </source>
</evidence>
<accession>A0A8H4VI98</accession>
<feature type="compositionally biased region" description="Low complexity" evidence="6">
    <location>
        <begin position="279"/>
        <end position="288"/>
    </location>
</feature>
<dbReference type="PANTHER" id="PTHR23240">
    <property type="entry name" value="DNA CROSS-LINK REPAIR PROTEIN PSO2/SNM1-RELATED"/>
    <property type="match status" value="1"/>
</dbReference>
<evidence type="ECO:0000313" key="9">
    <source>
        <dbReference type="Proteomes" id="UP000521872"/>
    </source>
</evidence>
<comment type="subcellular location">
    <subcellularLocation>
        <location evidence="1">Nucleus</location>
    </subcellularLocation>
</comment>
<feature type="compositionally biased region" description="Polar residues" evidence="6">
    <location>
        <begin position="38"/>
        <end position="52"/>
    </location>
</feature>
<name>A0A8H4VI98_9AGAR</name>
<comment type="caution">
    <text evidence="8">The sequence shown here is derived from an EMBL/GenBank/DDBJ whole genome shotgun (WGS) entry which is preliminary data.</text>
</comment>
<comment type="similarity">
    <text evidence="2">Belongs to the DNA repair metallo-beta-lactamase (DRMBL) family.</text>
</comment>
<dbReference type="CDD" id="cd16273">
    <property type="entry name" value="SNM1A-1C-like_MBL-fold"/>
    <property type="match status" value="1"/>
</dbReference>
<evidence type="ECO:0000256" key="4">
    <source>
        <dbReference type="ARBA" id="ARBA00023204"/>
    </source>
</evidence>
<feature type="region of interest" description="Disordered" evidence="6">
    <location>
        <begin position="269"/>
        <end position="288"/>
    </location>
</feature>
<keyword evidence="3" id="KW-0227">DNA damage</keyword>
<proteinExistence type="inferred from homology"/>
<dbReference type="GO" id="GO:0006303">
    <property type="term" value="P:double-strand break repair via nonhomologous end joining"/>
    <property type="evidence" value="ECO:0007669"/>
    <property type="project" value="TreeGrafter"/>
</dbReference>
<keyword evidence="5" id="KW-0539">Nucleus</keyword>
<feature type="domain" description="DNA repair metallo-beta-lactamase" evidence="7">
    <location>
        <begin position="593"/>
        <end position="719"/>
    </location>
</feature>
<dbReference type="Proteomes" id="UP000521872">
    <property type="component" value="Unassembled WGS sequence"/>
</dbReference>
<dbReference type="Gene3D" id="3.60.15.10">
    <property type="entry name" value="Ribonuclease Z/Hydroxyacylglutathione hydrolase-like"/>
    <property type="match status" value="1"/>
</dbReference>
<gene>
    <name evidence="8" type="ORF">D9613_006921</name>
</gene>
<feature type="compositionally biased region" description="Polar residues" evidence="6">
    <location>
        <begin position="161"/>
        <end position="173"/>
    </location>
</feature>
<evidence type="ECO:0000256" key="2">
    <source>
        <dbReference type="ARBA" id="ARBA00010304"/>
    </source>
</evidence>
<keyword evidence="4" id="KW-0234">DNA repair</keyword>
<reference evidence="8 9" key="1">
    <citation type="submission" date="2019-12" db="EMBL/GenBank/DDBJ databases">
        <authorList>
            <person name="Floudas D."/>
            <person name="Bentzer J."/>
            <person name="Ahren D."/>
            <person name="Johansson T."/>
            <person name="Persson P."/>
            <person name="Tunlid A."/>
        </authorList>
    </citation>
    <scope>NUCLEOTIDE SEQUENCE [LARGE SCALE GENOMIC DNA]</scope>
    <source>
        <strain evidence="8 9">CBS 102.39</strain>
    </source>
</reference>
<feature type="compositionally biased region" description="Polar residues" evidence="6">
    <location>
        <begin position="21"/>
        <end position="31"/>
    </location>
</feature>
<organism evidence="8 9">
    <name type="scientific">Agrocybe pediades</name>
    <dbReference type="NCBI Taxonomy" id="84607"/>
    <lineage>
        <taxon>Eukaryota</taxon>
        <taxon>Fungi</taxon>
        <taxon>Dikarya</taxon>
        <taxon>Basidiomycota</taxon>
        <taxon>Agaricomycotina</taxon>
        <taxon>Agaricomycetes</taxon>
        <taxon>Agaricomycetidae</taxon>
        <taxon>Agaricales</taxon>
        <taxon>Agaricineae</taxon>
        <taxon>Strophariaceae</taxon>
        <taxon>Agrocybe</taxon>
    </lineage>
</organism>
<dbReference type="InterPro" id="IPR011084">
    <property type="entry name" value="DRMBL"/>
</dbReference>
<dbReference type="InterPro" id="IPR036866">
    <property type="entry name" value="RibonucZ/Hydroxyglut_hydro"/>
</dbReference>
<feature type="compositionally biased region" description="Polar residues" evidence="6">
    <location>
        <begin position="203"/>
        <end position="212"/>
    </location>
</feature>
<feature type="compositionally biased region" description="Polar residues" evidence="6">
    <location>
        <begin position="97"/>
        <end position="125"/>
    </location>
</feature>
<dbReference type="GO" id="GO:0005634">
    <property type="term" value="C:nucleus"/>
    <property type="evidence" value="ECO:0007669"/>
    <property type="project" value="UniProtKB-SubCell"/>
</dbReference>
<dbReference type="EMBL" id="JAACJL010000058">
    <property type="protein sequence ID" value="KAF4610438.1"/>
    <property type="molecule type" value="Genomic_DNA"/>
</dbReference>
<feature type="region of interest" description="Disordered" evidence="6">
    <location>
        <begin position="72"/>
        <end position="125"/>
    </location>
</feature>
<dbReference type="PANTHER" id="PTHR23240:SF6">
    <property type="entry name" value="DNA CROSS-LINK REPAIR 1A PROTEIN"/>
    <property type="match status" value="1"/>
</dbReference>
<protein>
    <recommendedName>
        <fullName evidence="7">DNA repair metallo-beta-lactamase domain-containing protein</fullName>
    </recommendedName>
</protein>
<dbReference type="GO" id="GO:0003684">
    <property type="term" value="F:damaged DNA binding"/>
    <property type="evidence" value="ECO:0007669"/>
    <property type="project" value="TreeGrafter"/>
</dbReference>
<dbReference type="GO" id="GO:0036297">
    <property type="term" value="P:interstrand cross-link repair"/>
    <property type="evidence" value="ECO:0007669"/>
    <property type="project" value="TreeGrafter"/>
</dbReference>
<feature type="region of interest" description="Disordered" evidence="6">
    <location>
        <begin position="149"/>
        <end position="173"/>
    </location>
</feature>
<keyword evidence="9" id="KW-1185">Reference proteome</keyword>
<evidence type="ECO:0000256" key="3">
    <source>
        <dbReference type="ARBA" id="ARBA00022763"/>
    </source>
</evidence>
<feature type="region of interest" description="Disordered" evidence="6">
    <location>
        <begin position="193"/>
        <end position="246"/>
    </location>
</feature>
<evidence type="ECO:0000256" key="1">
    <source>
        <dbReference type="ARBA" id="ARBA00004123"/>
    </source>
</evidence>